<gene>
    <name evidence="2" type="ORF">IAB80_02415</name>
</gene>
<dbReference type="AlphaFoldDB" id="A0A9D9NLD9"/>
<sequence length="495" mass="54382">MARGIMAVLPALAVLSLASCQEEEPMKSVDLRYLAEDSYSLTASDAEPITLYVSSTDPWTVFSQHPDWCTISPSEGEAGVLSEPTEVTVTYNDNTGLDDRIDTLIIQSDYWIGKWVQVIQKGTAYMEFDTPEVSLTQEGGTTSVSLSTNHRWTATVTAGAEWLTLEGAVTGDGDGSVTFTAEPNKGEVRTGIISILDHNDVECAVITVTQEGVQLDPSVTLIKTDWKAKEYVIHVESNSEWTVTKDDPDVAWYSFPQSSFTGTQDLVVSILESPTNTVRTATFTISSVSEDESVIPVSKQITIKQSYQFLPDMIEFTQSEIDATWMVWGYGYSSNGDDLIMTSGARSESRFREIGYHTFKIKSMDSDAAFRLELLYNGGAYDVMFRWGADATTGMTFTEQGSNSNLVGVVPFDYSQPNEFSYYFAPNDENFMYVEYMLNGDIVGTYTFDGSDGGTVIPYPLEGQITILIGATAGAAEDAVVFDSWGHCPVIDWGD</sequence>
<name>A0A9D9NLD9_9BACT</name>
<feature type="domain" description="BACON" evidence="1">
    <location>
        <begin position="245"/>
        <end position="305"/>
    </location>
</feature>
<comment type="caution">
    <text evidence="2">The sequence shown here is derived from an EMBL/GenBank/DDBJ whole genome shotgun (WGS) entry which is preliminary data.</text>
</comment>
<dbReference type="PROSITE" id="PS51257">
    <property type="entry name" value="PROKAR_LIPOPROTEIN"/>
    <property type="match status" value="1"/>
</dbReference>
<dbReference type="Proteomes" id="UP000823771">
    <property type="component" value="Unassembled WGS sequence"/>
</dbReference>
<dbReference type="InterPro" id="IPR013783">
    <property type="entry name" value="Ig-like_fold"/>
</dbReference>
<reference evidence="2" key="1">
    <citation type="submission" date="2020-10" db="EMBL/GenBank/DDBJ databases">
        <authorList>
            <person name="Gilroy R."/>
        </authorList>
    </citation>
    <scope>NUCLEOTIDE SEQUENCE</scope>
    <source>
        <strain evidence="2">2478</strain>
    </source>
</reference>
<feature type="domain" description="BACON" evidence="1">
    <location>
        <begin position="61"/>
        <end position="121"/>
    </location>
</feature>
<dbReference type="EMBL" id="JADILZ010000024">
    <property type="protein sequence ID" value="MBO8477740.1"/>
    <property type="molecule type" value="Genomic_DNA"/>
</dbReference>
<dbReference type="Pfam" id="PF13004">
    <property type="entry name" value="BACON"/>
    <property type="match status" value="3"/>
</dbReference>
<dbReference type="Gene3D" id="2.60.40.10">
    <property type="entry name" value="Immunoglobulins"/>
    <property type="match status" value="3"/>
</dbReference>
<evidence type="ECO:0000259" key="1">
    <source>
        <dbReference type="Pfam" id="PF13004"/>
    </source>
</evidence>
<proteinExistence type="predicted"/>
<dbReference type="CDD" id="cd14948">
    <property type="entry name" value="BACON"/>
    <property type="match status" value="3"/>
</dbReference>
<dbReference type="InterPro" id="IPR024361">
    <property type="entry name" value="BACON"/>
</dbReference>
<feature type="domain" description="BACON" evidence="1">
    <location>
        <begin position="154"/>
        <end position="211"/>
    </location>
</feature>
<reference evidence="2" key="2">
    <citation type="journal article" date="2021" name="PeerJ">
        <title>Extensive microbial diversity within the chicken gut microbiome revealed by metagenomics and culture.</title>
        <authorList>
            <person name="Gilroy R."/>
            <person name="Ravi A."/>
            <person name="Getino M."/>
            <person name="Pursley I."/>
            <person name="Horton D.L."/>
            <person name="Alikhan N.F."/>
            <person name="Baker D."/>
            <person name="Gharbi K."/>
            <person name="Hall N."/>
            <person name="Watson M."/>
            <person name="Adriaenssens E.M."/>
            <person name="Foster-Nyarko E."/>
            <person name="Jarju S."/>
            <person name="Secka A."/>
            <person name="Antonio M."/>
            <person name="Oren A."/>
            <person name="Chaudhuri R.R."/>
            <person name="La Ragione R."/>
            <person name="Hildebrand F."/>
            <person name="Pallen M.J."/>
        </authorList>
    </citation>
    <scope>NUCLEOTIDE SEQUENCE</scope>
    <source>
        <strain evidence="2">2478</strain>
    </source>
</reference>
<evidence type="ECO:0000313" key="2">
    <source>
        <dbReference type="EMBL" id="MBO8477740.1"/>
    </source>
</evidence>
<evidence type="ECO:0000313" key="3">
    <source>
        <dbReference type="Proteomes" id="UP000823771"/>
    </source>
</evidence>
<accession>A0A9D9NLD9</accession>
<protein>
    <submittedName>
        <fullName evidence="2">BACON domain-containing protein</fullName>
    </submittedName>
</protein>
<organism evidence="2 3">
    <name type="scientific">Candidatus Cryptobacteroides excrementipullorum</name>
    <dbReference type="NCBI Taxonomy" id="2840761"/>
    <lineage>
        <taxon>Bacteria</taxon>
        <taxon>Pseudomonadati</taxon>
        <taxon>Bacteroidota</taxon>
        <taxon>Bacteroidia</taxon>
        <taxon>Bacteroidales</taxon>
        <taxon>Candidatus Cryptobacteroides</taxon>
    </lineage>
</organism>